<dbReference type="PANTHER" id="PTHR46797">
    <property type="entry name" value="HTH-TYPE TRANSCRIPTIONAL REGULATOR"/>
    <property type="match status" value="1"/>
</dbReference>
<gene>
    <name evidence="3" type="ORF">CWS72_25425</name>
</gene>
<dbReference type="GO" id="GO:0003700">
    <property type="term" value="F:DNA-binding transcription factor activity"/>
    <property type="evidence" value="ECO:0007669"/>
    <property type="project" value="TreeGrafter"/>
</dbReference>
<dbReference type="Gene3D" id="1.10.260.40">
    <property type="entry name" value="lambda repressor-like DNA-binding domains"/>
    <property type="match status" value="1"/>
</dbReference>
<comment type="caution">
    <text evidence="3">The sequence shown here is derived from an EMBL/GenBank/DDBJ whole genome shotgun (WGS) entry which is preliminary data.</text>
</comment>
<dbReference type="GO" id="GO:0005829">
    <property type="term" value="C:cytosol"/>
    <property type="evidence" value="ECO:0007669"/>
    <property type="project" value="TreeGrafter"/>
</dbReference>
<reference evidence="4" key="1">
    <citation type="submission" date="2017-12" db="EMBL/GenBank/DDBJ databases">
        <title>Draft genome sequence of Telmatospirillum siberiense 26-4b1T, an acidotolerant peatland alphaproteobacterium potentially involved in sulfur cycling.</title>
        <authorList>
            <person name="Hausmann B."/>
            <person name="Pjevac P."/>
            <person name="Schreck K."/>
            <person name="Herbold C.W."/>
            <person name="Daims H."/>
            <person name="Wagner M."/>
            <person name="Pester M."/>
            <person name="Loy A."/>
        </authorList>
    </citation>
    <scope>NUCLEOTIDE SEQUENCE [LARGE SCALE GENOMIC DNA]</scope>
    <source>
        <strain evidence="4">26-4b1</strain>
    </source>
</reference>
<dbReference type="AlphaFoldDB" id="A0A2N3PMR9"/>
<accession>A0A2N3PMR9</accession>
<evidence type="ECO:0000259" key="2">
    <source>
        <dbReference type="PROSITE" id="PS50943"/>
    </source>
</evidence>
<dbReference type="Proteomes" id="UP000233293">
    <property type="component" value="Unassembled WGS sequence"/>
</dbReference>
<dbReference type="InterPro" id="IPR014710">
    <property type="entry name" value="RmlC-like_jellyroll"/>
</dbReference>
<dbReference type="InterPro" id="IPR013096">
    <property type="entry name" value="Cupin_2"/>
</dbReference>
<dbReference type="Pfam" id="PF07883">
    <property type="entry name" value="Cupin_2"/>
    <property type="match status" value="1"/>
</dbReference>
<dbReference type="OrthoDB" id="9805356at2"/>
<name>A0A2N3PMR9_9PROT</name>
<protein>
    <submittedName>
        <fullName evidence="3">XRE family transcriptional regulator</fullName>
    </submittedName>
</protein>
<feature type="domain" description="HTH cro/C1-type" evidence="2">
    <location>
        <begin position="9"/>
        <end position="63"/>
    </location>
</feature>
<dbReference type="EMBL" id="PIUM01000047">
    <property type="protein sequence ID" value="PKU21697.1"/>
    <property type="molecule type" value="Genomic_DNA"/>
</dbReference>
<dbReference type="GO" id="GO:0003677">
    <property type="term" value="F:DNA binding"/>
    <property type="evidence" value="ECO:0007669"/>
    <property type="project" value="UniProtKB-KW"/>
</dbReference>
<dbReference type="SUPFAM" id="SSF51182">
    <property type="entry name" value="RmlC-like cupins"/>
    <property type="match status" value="1"/>
</dbReference>
<dbReference type="InterPro" id="IPR050807">
    <property type="entry name" value="TransReg_Diox_bact_type"/>
</dbReference>
<dbReference type="CDD" id="cd02209">
    <property type="entry name" value="cupin_XRE_C"/>
    <property type="match status" value="1"/>
</dbReference>
<organism evidence="3 4">
    <name type="scientific">Telmatospirillum siberiense</name>
    <dbReference type="NCBI Taxonomy" id="382514"/>
    <lineage>
        <taxon>Bacteria</taxon>
        <taxon>Pseudomonadati</taxon>
        <taxon>Pseudomonadota</taxon>
        <taxon>Alphaproteobacteria</taxon>
        <taxon>Rhodospirillales</taxon>
        <taxon>Rhodospirillaceae</taxon>
        <taxon>Telmatospirillum</taxon>
    </lineage>
</organism>
<dbReference type="CDD" id="cd00093">
    <property type="entry name" value="HTH_XRE"/>
    <property type="match status" value="1"/>
</dbReference>
<dbReference type="Pfam" id="PF13560">
    <property type="entry name" value="HTH_31"/>
    <property type="match status" value="1"/>
</dbReference>
<dbReference type="InterPro" id="IPR010982">
    <property type="entry name" value="Lambda_DNA-bd_dom_sf"/>
</dbReference>
<dbReference type="InterPro" id="IPR011051">
    <property type="entry name" value="RmlC_Cupin_sf"/>
</dbReference>
<dbReference type="SUPFAM" id="SSF47413">
    <property type="entry name" value="lambda repressor-like DNA-binding domains"/>
    <property type="match status" value="1"/>
</dbReference>
<evidence type="ECO:0000313" key="3">
    <source>
        <dbReference type="EMBL" id="PKU21697.1"/>
    </source>
</evidence>
<evidence type="ECO:0000313" key="4">
    <source>
        <dbReference type="Proteomes" id="UP000233293"/>
    </source>
</evidence>
<evidence type="ECO:0000256" key="1">
    <source>
        <dbReference type="ARBA" id="ARBA00023125"/>
    </source>
</evidence>
<proteinExistence type="predicted"/>
<keyword evidence="4" id="KW-1185">Reference proteome</keyword>
<dbReference type="SMART" id="SM00530">
    <property type="entry name" value="HTH_XRE"/>
    <property type="match status" value="1"/>
</dbReference>
<keyword evidence="1" id="KW-0238">DNA-binding</keyword>
<dbReference type="PROSITE" id="PS50943">
    <property type="entry name" value="HTH_CROC1"/>
    <property type="match status" value="1"/>
</dbReference>
<dbReference type="PANTHER" id="PTHR46797:SF1">
    <property type="entry name" value="METHYLPHOSPHONATE SYNTHASE"/>
    <property type="match status" value="1"/>
</dbReference>
<dbReference type="Gene3D" id="2.60.120.10">
    <property type="entry name" value="Jelly Rolls"/>
    <property type="match status" value="1"/>
</dbReference>
<sequence>MPPAFGGTLRMSRHLQGMTMAQLALKVGCSESLISKIECDRVLPSLQLLHRLVQALGTNIASLMTGAGDKDGVIARAGERPVLVVTPSGRGRGLKLESLSIDRALMQANIHIIAPGGGSNGAIQHEGEEVGYVLQGVVEMTIGERRFRLGVGDSFYFRSDHPHAYVNVGQEEARILWVNSPATF</sequence>
<dbReference type="InterPro" id="IPR001387">
    <property type="entry name" value="Cro/C1-type_HTH"/>
</dbReference>